<reference evidence="1 2" key="1">
    <citation type="submission" date="2024-09" db="EMBL/GenBank/DDBJ databases">
        <authorList>
            <person name="Makale K.P.P."/>
            <person name="Makhzoum A."/>
            <person name="Rantong G."/>
            <person name="Rahube T.O."/>
        </authorList>
    </citation>
    <scope>NUCLEOTIDE SEQUENCE [LARGE SCALE GENOMIC DNA]</scope>
    <source>
        <strain evidence="1 2">KM_D13</strain>
    </source>
</reference>
<proteinExistence type="predicted"/>
<name>A0ABV4UVI1_9BACL</name>
<gene>
    <name evidence="1" type="ORF">ACEU3E_06625</name>
</gene>
<dbReference type="RefSeq" id="WP_373949513.1">
    <property type="nucleotide sequence ID" value="NZ_JBHDLN010000003.1"/>
</dbReference>
<comment type="caution">
    <text evidence="1">The sequence shown here is derived from an EMBL/GenBank/DDBJ whole genome shotgun (WGS) entry which is preliminary data.</text>
</comment>
<keyword evidence="2" id="KW-1185">Reference proteome</keyword>
<accession>A0ABV4UVI1</accession>
<sequence>MIKEALQYIAGLANTRTEAIGDQIFSTQPVHLVRQARAEAIKVRSLSGMVEYLKSEFDGKTKLLIQVVSPTEVHAFGTFNRDLDRNYLITASALLPEFRYGNFYESEDFNIKLQSGFVPSHDRAAVLALVGNIREDAVKTVGDDGVSQSVTARTGVATVAPVPVPNPVTLQPFRTFVEVEQPESEFIFRIKQGPTCALFEADGGAWKLEAMYRIKNYLLLALEEKVNSGEIVIIA</sequence>
<protein>
    <submittedName>
        <fullName evidence="1">Uncharacterized protein</fullName>
    </submittedName>
</protein>
<evidence type="ECO:0000313" key="1">
    <source>
        <dbReference type="EMBL" id="MFB0841836.1"/>
    </source>
</evidence>
<organism evidence="1 2">
    <name type="scientific">Paenibacillus oleatilyticus</name>
    <dbReference type="NCBI Taxonomy" id="2594886"/>
    <lineage>
        <taxon>Bacteria</taxon>
        <taxon>Bacillati</taxon>
        <taxon>Bacillota</taxon>
        <taxon>Bacilli</taxon>
        <taxon>Bacillales</taxon>
        <taxon>Paenibacillaceae</taxon>
        <taxon>Paenibacillus</taxon>
    </lineage>
</organism>
<evidence type="ECO:0000313" key="2">
    <source>
        <dbReference type="Proteomes" id="UP001575622"/>
    </source>
</evidence>
<dbReference type="EMBL" id="JBHDLN010000003">
    <property type="protein sequence ID" value="MFB0841836.1"/>
    <property type="molecule type" value="Genomic_DNA"/>
</dbReference>
<dbReference type="Proteomes" id="UP001575622">
    <property type="component" value="Unassembled WGS sequence"/>
</dbReference>